<dbReference type="EMBL" id="JADKMA010000083">
    <property type="protein sequence ID" value="MBO8193459.1"/>
    <property type="molecule type" value="Genomic_DNA"/>
</dbReference>
<organism evidence="1 2">
    <name type="scientific">Streptomyces oryzae</name>
    <dbReference type="NCBI Taxonomy" id="1434886"/>
    <lineage>
        <taxon>Bacteria</taxon>
        <taxon>Bacillati</taxon>
        <taxon>Actinomycetota</taxon>
        <taxon>Actinomycetes</taxon>
        <taxon>Kitasatosporales</taxon>
        <taxon>Streptomycetaceae</taxon>
        <taxon>Streptomyces</taxon>
    </lineage>
</organism>
<evidence type="ECO:0000313" key="1">
    <source>
        <dbReference type="EMBL" id="MBO8193459.1"/>
    </source>
</evidence>
<sequence length="199" mass="22357">MGKDMRVDQLRRVVIVPGEPGHWRERNGKWYVCTETPVECLFLSSAIGATRFLPADGFISIVERLCAGEPWRAVSESELAIFLNLTVAEGVLRPEADLAIWVTVAHELSAQRGRADLHELLPELITDHDVLCEAERPTVPYSEKLQPATGKRFTGSLEEYQEQLFTTALSELGADDPMERRLRTYVQDVMFSRVASALD</sequence>
<accession>A0ABS3XDK1</accession>
<evidence type="ECO:0000313" key="2">
    <source>
        <dbReference type="Proteomes" id="UP001519064"/>
    </source>
</evidence>
<gene>
    <name evidence="1" type="ORF">ITI46_17600</name>
</gene>
<dbReference type="RefSeq" id="WP_209240535.1">
    <property type="nucleotide sequence ID" value="NZ_JADKMA010000083.1"/>
</dbReference>
<reference evidence="1 2" key="1">
    <citation type="submission" date="2020-11" db="EMBL/GenBank/DDBJ databases">
        <title>Streptomyces spirodelae sp. nov., isolated from duckweed.</title>
        <authorList>
            <person name="Saimee Y."/>
            <person name="Duangmal K."/>
        </authorList>
    </citation>
    <scope>NUCLEOTIDE SEQUENCE [LARGE SCALE GENOMIC DNA]</scope>
    <source>
        <strain evidence="1 2">S16-07</strain>
    </source>
</reference>
<comment type="caution">
    <text evidence="1">The sequence shown here is derived from an EMBL/GenBank/DDBJ whole genome shotgun (WGS) entry which is preliminary data.</text>
</comment>
<dbReference type="Proteomes" id="UP001519064">
    <property type="component" value="Unassembled WGS sequence"/>
</dbReference>
<proteinExistence type="predicted"/>
<name>A0ABS3XDK1_9ACTN</name>
<protein>
    <submittedName>
        <fullName evidence="1">Uncharacterized protein</fullName>
    </submittedName>
</protein>
<keyword evidence="2" id="KW-1185">Reference proteome</keyword>